<dbReference type="AlphaFoldDB" id="A0A9P9IP20"/>
<gene>
    <name evidence="2" type="ORF">B0J13DRAFT_131875</name>
</gene>
<dbReference type="InterPro" id="IPR007361">
    <property type="entry name" value="DUF427"/>
</dbReference>
<keyword evidence="3" id="KW-1185">Reference proteome</keyword>
<protein>
    <recommendedName>
        <fullName evidence="1">DUF427 domain-containing protein</fullName>
    </recommendedName>
</protein>
<sequence>MAPKQVILDLGQSLIQTGPRKTLPTSRRVRAIHNHSVIVDTTEAVYVWEQDYYPTIYVPLKDVKNCEIRDEKNISGDGKARATLAELVVPPHDGIEAVKIEGVLRFSDDDSLGALAGTVRIQFGSINQWLEEDAPIYIHPKDPFKRVDILPSQRRVQVQINRKTIADATSSMHLFETGLPTRFYLPLASVDQSVLRPSELKTRCPYKGEAQYYHVVVDGQEIKNIVWYYRFPTHESAAIAGLVCFYNEKVDIILDGELQTQPRTKFA</sequence>
<feature type="domain" description="DUF427" evidence="1">
    <location>
        <begin position="29"/>
        <end position="84"/>
    </location>
</feature>
<dbReference type="PANTHER" id="PTHR34310:SF9">
    <property type="entry name" value="BLR5716 PROTEIN"/>
    <property type="match status" value="1"/>
</dbReference>
<name>A0A9P9IP20_9HYPO</name>
<dbReference type="OrthoDB" id="18996at2759"/>
<dbReference type="Gene3D" id="2.170.150.40">
    <property type="entry name" value="Domain of unknown function (DUF427)"/>
    <property type="match status" value="2"/>
</dbReference>
<accession>A0A9P9IP20</accession>
<dbReference type="EMBL" id="JAGMUU010000020">
    <property type="protein sequence ID" value="KAH7129723.1"/>
    <property type="molecule type" value="Genomic_DNA"/>
</dbReference>
<dbReference type="PANTHER" id="PTHR34310">
    <property type="entry name" value="DUF427 DOMAIN PROTEIN (AFU_ORTHOLOGUE AFUA_3G02220)"/>
    <property type="match status" value="1"/>
</dbReference>
<organism evidence="2 3">
    <name type="scientific">Dactylonectria estremocensis</name>
    <dbReference type="NCBI Taxonomy" id="1079267"/>
    <lineage>
        <taxon>Eukaryota</taxon>
        <taxon>Fungi</taxon>
        <taxon>Dikarya</taxon>
        <taxon>Ascomycota</taxon>
        <taxon>Pezizomycotina</taxon>
        <taxon>Sordariomycetes</taxon>
        <taxon>Hypocreomycetidae</taxon>
        <taxon>Hypocreales</taxon>
        <taxon>Nectriaceae</taxon>
        <taxon>Dactylonectria</taxon>
    </lineage>
</organism>
<dbReference type="InterPro" id="IPR038694">
    <property type="entry name" value="DUF427_sf"/>
</dbReference>
<feature type="domain" description="DUF427" evidence="1">
    <location>
        <begin position="156"/>
        <end position="248"/>
    </location>
</feature>
<reference evidence="2" key="1">
    <citation type="journal article" date="2021" name="Nat. Commun.">
        <title>Genetic determinants of endophytism in the Arabidopsis root mycobiome.</title>
        <authorList>
            <person name="Mesny F."/>
            <person name="Miyauchi S."/>
            <person name="Thiergart T."/>
            <person name="Pickel B."/>
            <person name="Atanasova L."/>
            <person name="Karlsson M."/>
            <person name="Huettel B."/>
            <person name="Barry K.W."/>
            <person name="Haridas S."/>
            <person name="Chen C."/>
            <person name="Bauer D."/>
            <person name="Andreopoulos W."/>
            <person name="Pangilinan J."/>
            <person name="LaButti K."/>
            <person name="Riley R."/>
            <person name="Lipzen A."/>
            <person name="Clum A."/>
            <person name="Drula E."/>
            <person name="Henrissat B."/>
            <person name="Kohler A."/>
            <person name="Grigoriev I.V."/>
            <person name="Martin F.M."/>
            <person name="Hacquard S."/>
        </authorList>
    </citation>
    <scope>NUCLEOTIDE SEQUENCE</scope>
    <source>
        <strain evidence="2">MPI-CAGE-AT-0021</strain>
    </source>
</reference>
<evidence type="ECO:0000259" key="1">
    <source>
        <dbReference type="Pfam" id="PF04248"/>
    </source>
</evidence>
<evidence type="ECO:0000313" key="2">
    <source>
        <dbReference type="EMBL" id="KAH7129723.1"/>
    </source>
</evidence>
<evidence type="ECO:0000313" key="3">
    <source>
        <dbReference type="Proteomes" id="UP000717696"/>
    </source>
</evidence>
<proteinExistence type="predicted"/>
<dbReference type="Proteomes" id="UP000717696">
    <property type="component" value="Unassembled WGS sequence"/>
</dbReference>
<dbReference type="Pfam" id="PF04248">
    <property type="entry name" value="NTP_transf_9"/>
    <property type="match status" value="2"/>
</dbReference>
<comment type="caution">
    <text evidence="2">The sequence shown here is derived from an EMBL/GenBank/DDBJ whole genome shotgun (WGS) entry which is preliminary data.</text>
</comment>